<name>A0AA37FG63_9ACTN</name>
<protein>
    <submittedName>
        <fullName evidence="2">Uncharacterized protein</fullName>
    </submittedName>
</protein>
<reference evidence="2" key="1">
    <citation type="submission" date="2022-09" db="EMBL/GenBank/DDBJ databases">
        <title>Whole genome shotgun sequence of Streptomyces albidoflavus NBRC 12854.</title>
        <authorList>
            <person name="Komaki H."/>
            <person name="Tamura T."/>
        </authorList>
    </citation>
    <scope>NUCLEOTIDE SEQUENCE</scope>
    <source>
        <strain evidence="2">NBRC 12854</strain>
    </source>
</reference>
<accession>A0AA37FG63</accession>
<organism evidence="2 3">
    <name type="scientific">Streptomyces albidoflavus</name>
    <dbReference type="NCBI Taxonomy" id="1886"/>
    <lineage>
        <taxon>Bacteria</taxon>
        <taxon>Bacillati</taxon>
        <taxon>Actinomycetota</taxon>
        <taxon>Actinomycetes</taxon>
        <taxon>Kitasatosporales</taxon>
        <taxon>Streptomycetaceae</taxon>
        <taxon>Streptomyces</taxon>
        <taxon>Streptomyces albidoflavus group</taxon>
    </lineage>
</organism>
<evidence type="ECO:0000256" key="1">
    <source>
        <dbReference type="SAM" id="MobiDB-lite"/>
    </source>
</evidence>
<feature type="region of interest" description="Disordered" evidence="1">
    <location>
        <begin position="32"/>
        <end position="90"/>
    </location>
</feature>
<feature type="compositionally biased region" description="Low complexity" evidence="1">
    <location>
        <begin position="43"/>
        <end position="52"/>
    </location>
</feature>
<dbReference type="Proteomes" id="UP001051844">
    <property type="component" value="Unassembled WGS sequence"/>
</dbReference>
<feature type="compositionally biased region" description="Pro residues" evidence="1">
    <location>
        <begin position="77"/>
        <end position="90"/>
    </location>
</feature>
<evidence type="ECO:0000313" key="2">
    <source>
        <dbReference type="EMBL" id="GHI48063.1"/>
    </source>
</evidence>
<gene>
    <name evidence="2" type="ORF">ScoT_42370</name>
</gene>
<dbReference type="EMBL" id="BNDZ01000005">
    <property type="protein sequence ID" value="GHI48063.1"/>
    <property type="molecule type" value="Genomic_DNA"/>
</dbReference>
<comment type="caution">
    <text evidence="2">The sequence shown here is derived from an EMBL/GenBank/DDBJ whole genome shotgun (WGS) entry which is preliminary data.</text>
</comment>
<proteinExistence type="predicted"/>
<sequence length="111" mass="11431">MAGQRVDDALGLDGLLPAGARLDGVALHGGGPSCTRRARAARPARAEGAGVRARGRGLTGARPGRVRCCERSGAAGQPPPLPFPEQPKPPELTELLLKEPSLAYPLLLSPP</sequence>
<evidence type="ECO:0000313" key="3">
    <source>
        <dbReference type="Proteomes" id="UP001051844"/>
    </source>
</evidence>
<dbReference type="AlphaFoldDB" id="A0AA37FG63"/>